<evidence type="ECO:0000313" key="1">
    <source>
        <dbReference type="EMBL" id="MFF0496496.1"/>
    </source>
</evidence>
<reference evidence="1 2" key="1">
    <citation type="submission" date="2024-10" db="EMBL/GenBank/DDBJ databases">
        <title>The Natural Products Discovery Center: Release of the First 8490 Sequenced Strains for Exploring Actinobacteria Biosynthetic Diversity.</title>
        <authorList>
            <person name="Kalkreuter E."/>
            <person name="Kautsar S.A."/>
            <person name="Yang D."/>
            <person name="Bader C.D."/>
            <person name="Teijaro C.N."/>
            <person name="Fluegel L."/>
            <person name="Davis C.M."/>
            <person name="Simpson J.R."/>
            <person name="Lauterbach L."/>
            <person name="Steele A.D."/>
            <person name="Gui C."/>
            <person name="Meng S."/>
            <person name="Li G."/>
            <person name="Viehrig K."/>
            <person name="Ye F."/>
            <person name="Su P."/>
            <person name="Kiefer A.F."/>
            <person name="Nichols A."/>
            <person name="Cepeda A.J."/>
            <person name="Yan W."/>
            <person name="Fan B."/>
            <person name="Jiang Y."/>
            <person name="Adhikari A."/>
            <person name="Zheng C.-J."/>
            <person name="Schuster L."/>
            <person name="Cowan T.M."/>
            <person name="Smanski M.J."/>
            <person name="Chevrette M.G."/>
            <person name="De Carvalho L.P.S."/>
            <person name="Shen B."/>
        </authorList>
    </citation>
    <scope>NUCLEOTIDE SEQUENCE [LARGE SCALE GENOMIC DNA]</scope>
    <source>
        <strain evidence="1 2">NPDC004119</strain>
    </source>
</reference>
<organism evidence="1 2">
    <name type="scientific">Nocardia aobensis</name>
    <dbReference type="NCBI Taxonomy" id="257277"/>
    <lineage>
        <taxon>Bacteria</taxon>
        <taxon>Bacillati</taxon>
        <taxon>Actinomycetota</taxon>
        <taxon>Actinomycetes</taxon>
        <taxon>Mycobacteriales</taxon>
        <taxon>Nocardiaceae</taxon>
        <taxon>Nocardia</taxon>
    </lineage>
</organism>
<evidence type="ECO:0000313" key="2">
    <source>
        <dbReference type="Proteomes" id="UP001601442"/>
    </source>
</evidence>
<protein>
    <submittedName>
        <fullName evidence="1">DUF4193 family protein</fullName>
    </submittedName>
</protein>
<dbReference type="RefSeq" id="WP_387391872.1">
    <property type="nucleotide sequence ID" value="NZ_JBIAMT010000002.1"/>
</dbReference>
<keyword evidence="2" id="KW-1185">Reference proteome</keyword>
<accession>A0ABW6NZ94</accession>
<proteinExistence type="predicted"/>
<dbReference type="Proteomes" id="UP001601442">
    <property type="component" value="Unassembled WGS sequence"/>
</dbReference>
<sequence length="75" mass="8265">MPRFRRAADTAIDADDGDLLEGVELPDADLSAEELVVYVLPKQPDEFTCGSCFLVHHRSRLVSDDESVALCRNCA</sequence>
<name>A0ABW6NZ94_9NOCA</name>
<dbReference type="Pfam" id="PF13834">
    <property type="entry name" value="DUF4193"/>
    <property type="match status" value="1"/>
</dbReference>
<dbReference type="EMBL" id="JBIAMT010000002">
    <property type="protein sequence ID" value="MFF0496496.1"/>
    <property type="molecule type" value="Genomic_DNA"/>
</dbReference>
<comment type="caution">
    <text evidence="1">The sequence shown here is derived from an EMBL/GenBank/DDBJ whole genome shotgun (WGS) entry which is preliminary data.</text>
</comment>
<gene>
    <name evidence="1" type="ORF">ACFYU5_08845</name>
</gene>
<dbReference type="InterPro" id="IPR025242">
    <property type="entry name" value="DUF4193"/>
</dbReference>